<comment type="caution">
    <text evidence="14">The sequence shown here is derived from an EMBL/GenBank/DDBJ whole genome shotgun (WGS) entry which is preliminary data.</text>
</comment>
<evidence type="ECO:0000313" key="15">
    <source>
        <dbReference type="Proteomes" id="UP001491310"/>
    </source>
</evidence>
<evidence type="ECO:0000259" key="13">
    <source>
        <dbReference type="PROSITE" id="PS50893"/>
    </source>
</evidence>
<name>A0ABR2YLE8_9CHLO</name>
<sequence length="1606" mass="178038">MTMQIDESGAAAGLRHKFAEHEPAGTSFAEQLVSRRDLGEAFLHSNKIFEPDDTAGPAAVSPDEAALVAVCQNQEARTKKRAAKVAQRQQRKEQRAQNRAQQAELRALEMSQYDKGGFLLQAIASRAKTSTVVERQSKLKRPELLRYASRVMKLDKEGESFMQKLNRLFMEAGGQLPSITVEYRDIHIEADALVGTAAVPSLHRAAWGFIKDVLRITEMRTAPLRSLDISGKLSPGRLTLLMGPPRSGKSLFMHMLAGRLQHSKFLRVTGSVLYNGRHPKEFNMARAIAMVDQIDVHIPILTVRETLEFAHICQNGFNAPEYNPVEELRRAREGHGELQAKIMDAHIQHEAALRALDEHVSMRTDISNADTEDMDGFDDASTDISSMPSTPLNSLPEDLPRQLPLPPPPQRDAPAKGSDEEFEMLLAKVWGTGVRMEILMRTLGLSRVADTKVGNALVRGVSGGERKRVTSAEMLVGPKKVLLMDEISTGLDSATTYTVVEYLRNATHHMHLTTLVSLLQPAPEVYNLFDDVLLLTDGQLMFHGPVHEALPFFASLGFNCPVRKDPASFLQEVTTPKGQVLYASDELRQQRGLDRKGKAALSSGRLLVSCEEISAAFWDTQWGRAMRDELDHKPFRPEDGHPAALTRKAFALTWWQAVGVLLDRQWKLTVRDGALVRGRIIQVVVMALIIGSLFNGQKPTAEDARNFFGVSFLSMMFLSMGAMPEMGITFASKPVIFKQRDNKFFPPSAYALSLLLVRIPFQLVEAALFTAVVYFWVGFHAAPSTFFTFYLICIATMLQMSAVYRLLASACPNTDIGTAAGGVVLLVLIVTSGFAIVRTAIPPWWIWAYWISPFAYGLRAIVINEMTAPSWSYADATTPPGSTVGIQGLQSFGFQTERMWIWIGIGFNMGLALLLTLASGIALTFCNPVKMRPTTAADEAAAKSAAASVEIRQKRTERFIRSARLRKVHAHVDVEAMGADGAGNLASSLPFIHISLVYRNLQYFVAMPGKKVVGEDGKRQRLELLKPLSGSAVPGQLTALMGGSGAGKTTLMDVIAGRKTQGEIKGEILVNGFPKEQKSWARVVGYVEQNDIHTPQVIVREALEFSARLRIPESVGRKQIEEFVDEVLDIVELTPLRGSLVGIPGVSGLSVEQRKRLTIAVELVANPSVIFMDEPTSGLDARAAAIVMQSVKNVSKNGRTVMVTIHQPSIDIFEAFDALVLLQRGGKLIYSGPLGPESAALIGYLEAVPGVHPIRPGENPATWMLEVTGGASITGKSVAASVDFAEYYKASQLYRDNEALIEELVRQGQEEGTKLSLKETFATKRGTQFVALARKYRLSYWRSPSYNLTRMIMTLLICLFYGTMFWGRGRLPKNGAKIGDVQNVMGVLYSATNFQGMFNLMNVLPIVGFERGVFYRERAALMYANLPYISSVAFVELPYLFAQVVVFVPICYFMIGFKLTATAFFYFFFMFILDLALFTYFGQFLVFLTPSQGLAQILATALQTLWSIFNGFMLPYPTMPTGWKWLNRISPATWIIYGLAVDQMGENNDLLITPQGQRTTVSAFLASYFGYEYSFRWHCTAIIIAYIFVFRIGSMLSVRLLSYQRR</sequence>
<proteinExistence type="inferred from homology"/>
<evidence type="ECO:0000256" key="5">
    <source>
        <dbReference type="ARBA" id="ARBA00022737"/>
    </source>
</evidence>
<evidence type="ECO:0000256" key="2">
    <source>
        <dbReference type="ARBA" id="ARBA00006012"/>
    </source>
</evidence>
<evidence type="ECO:0000256" key="10">
    <source>
        <dbReference type="SAM" id="Coils"/>
    </source>
</evidence>
<dbReference type="InterPro" id="IPR003593">
    <property type="entry name" value="AAA+_ATPase"/>
</dbReference>
<dbReference type="PANTHER" id="PTHR19241">
    <property type="entry name" value="ATP-BINDING CASSETTE TRANSPORTER"/>
    <property type="match status" value="1"/>
</dbReference>
<feature type="transmembrane region" description="Helical" evidence="12">
    <location>
        <begin position="1387"/>
        <end position="1407"/>
    </location>
</feature>
<feature type="region of interest" description="Disordered" evidence="11">
    <location>
        <begin position="367"/>
        <end position="417"/>
    </location>
</feature>
<evidence type="ECO:0000256" key="12">
    <source>
        <dbReference type="SAM" id="Phobius"/>
    </source>
</evidence>
<dbReference type="SMART" id="SM00382">
    <property type="entry name" value="AAA"/>
    <property type="match status" value="2"/>
</dbReference>
<gene>
    <name evidence="14" type="ORF">WJX75_008105</name>
</gene>
<dbReference type="InterPro" id="IPR043926">
    <property type="entry name" value="ABCG_dom"/>
</dbReference>
<dbReference type="InterPro" id="IPR003439">
    <property type="entry name" value="ABC_transporter-like_ATP-bd"/>
</dbReference>
<dbReference type="Pfam" id="PF19055">
    <property type="entry name" value="ABC2_membrane_7"/>
    <property type="match status" value="1"/>
</dbReference>
<feature type="transmembrane region" description="Helical" evidence="12">
    <location>
        <begin position="1493"/>
        <end position="1516"/>
    </location>
</feature>
<dbReference type="Gene3D" id="3.40.50.300">
    <property type="entry name" value="P-loop containing nucleotide triphosphate hydrolases"/>
    <property type="match status" value="3"/>
</dbReference>
<dbReference type="InterPro" id="IPR034003">
    <property type="entry name" value="ABCG_PDR_2"/>
</dbReference>
<feature type="compositionally biased region" description="Polar residues" evidence="11">
    <location>
        <begin position="382"/>
        <end position="393"/>
    </location>
</feature>
<evidence type="ECO:0000313" key="14">
    <source>
        <dbReference type="EMBL" id="KAK9907686.1"/>
    </source>
</evidence>
<feature type="transmembrane region" description="Helical" evidence="12">
    <location>
        <begin position="899"/>
        <end position="925"/>
    </location>
</feature>
<protein>
    <recommendedName>
        <fullName evidence="13">ABC transporter domain-containing protein</fullName>
    </recommendedName>
</protein>
<comment type="similarity">
    <text evidence="2">Belongs to the ABC transporter superfamily. ABCG family. PDR (TC 3.A.1.205) subfamily.</text>
</comment>
<dbReference type="InterPro" id="IPR027417">
    <property type="entry name" value="P-loop_NTPase"/>
</dbReference>
<dbReference type="Pfam" id="PF00005">
    <property type="entry name" value="ABC_tran"/>
    <property type="match status" value="2"/>
</dbReference>
<feature type="transmembrane region" description="Helical" evidence="12">
    <location>
        <begin position="674"/>
        <end position="695"/>
    </location>
</feature>
<dbReference type="SUPFAM" id="SSF52540">
    <property type="entry name" value="P-loop containing nucleoside triphosphate hydrolases"/>
    <property type="match status" value="2"/>
</dbReference>
<dbReference type="Pfam" id="PF08370">
    <property type="entry name" value="PDR_assoc"/>
    <property type="match status" value="1"/>
</dbReference>
<dbReference type="InterPro" id="IPR013581">
    <property type="entry name" value="PDR_assoc"/>
</dbReference>
<feature type="transmembrane region" description="Helical" evidence="12">
    <location>
        <begin position="707"/>
        <end position="730"/>
    </location>
</feature>
<organism evidence="14 15">
    <name type="scientific">Coccomyxa subellipsoidea</name>
    <dbReference type="NCBI Taxonomy" id="248742"/>
    <lineage>
        <taxon>Eukaryota</taxon>
        <taxon>Viridiplantae</taxon>
        <taxon>Chlorophyta</taxon>
        <taxon>core chlorophytes</taxon>
        <taxon>Trebouxiophyceae</taxon>
        <taxon>Trebouxiophyceae incertae sedis</taxon>
        <taxon>Coccomyxaceae</taxon>
        <taxon>Coccomyxa</taxon>
    </lineage>
</organism>
<keyword evidence="3" id="KW-0813">Transport</keyword>
<feature type="coiled-coil region" evidence="10">
    <location>
        <begin position="79"/>
        <end position="111"/>
    </location>
</feature>
<feature type="transmembrane region" description="Helical" evidence="12">
    <location>
        <begin position="844"/>
        <end position="863"/>
    </location>
</feature>
<evidence type="ECO:0000256" key="8">
    <source>
        <dbReference type="ARBA" id="ARBA00022989"/>
    </source>
</evidence>
<evidence type="ECO:0000256" key="6">
    <source>
        <dbReference type="ARBA" id="ARBA00022741"/>
    </source>
</evidence>
<keyword evidence="6" id="KW-0547">Nucleotide-binding</keyword>
<keyword evidence="5" id="KW-0677">Repeat</keyword>
<dbReference type="EMBL" id="JALJOT010000009">
    <property type="protein sequence ID" value="KAK9907686.1"/>
    <property type="molecule type" value="Genomic_DNA"/>
</dbReference>
<reference evidence="14 15" key="1">
    <citation type="journal article" date="2024" name="Nat. Commun.">
        <title>Phylogenomics reveals the evolutionary origins of lichenization in chlorophyte algae.</title>
        <authorList>
            <person name="Puginier C."/>
            <person name="Libourel C."/>
            <person name="Otte J."/>
            <person name="Skaloud P."/>
            <person name="Haon M."/>
            <person name="Grisel S."/>
            <person name="Petersen M."/>
            <person name="Berrin J.G."/>
            <person name="Delaux P.M."/>
            <person name="Dal Grande F."/>
            <person name="Keller J."/>
        </authorList>
    </citation>
    <scope>NUCLEOTIDE SEQUENCE [LARGE SCALE GENOMIC DNA]</scope>
    <source>
        <strain evidence="14 15">SAG 216-7</strain>
    </source>
</reference>
<dbReference type="CDD" id="cd03232">
    <property type="entry name" value="ABCG_PDR_domain2"/>
    <property type="match status" value="1"/>
</dbReference>
<evidence type="ECO:0000256" key="7">
    <source>
        <dbReference type="ARBA" id="ARBA00022840"/>
    </source>
</evidence>
<feature type="transmembrane region" description="Helical" evidence="12">
    <location>
        <begin position="1461"/>
        <end position="1481"/>
    </location>
</feature>
<feature type="transmembrane region" description="Helical" evidence="12">
    <location>
        <begin position="1347"/>
        <end position="1367"/>
    </location>
</feature>
<evidence type="ECO:0000256" key="9">
    <source>
        <dbReference type="ARBA" id="ARBA00023136"/>
    </source>
</evidence>
<feature type="transmembrane region" description="Helical" evidence="12">
    <location>
        <begin position="789"/>
        <end position="807"/>
    </location>
</feature>
<keyword evidence="9 12" id="KW-0472">Membrane</keyword>
<keyword evidence="4 12" id="KW-0812">Transmembrane</keyword>
<dbReference type="PROSITE" id="PS50893">
    <property type="entry name" value="ABC_TRANSPORTER_2"/>
    <property type="match status" value="2"/>
</dbReference>
<feature type="domain" description="ABC transporter" evidence="13">
    <location>
        <begin position="996"/>
        <end position="1249"/>
    </location>
</feature>
<dbReference type="Proteomes" id="UP001491310">
    <property type="component" value="Unassembled WGS sequence"/>
</dbReference>
<dbReference type="Pfam" id="PF01061">
    <property type="entry name" value="ABC2_membrane"/>
    <property type="match status" value="2"/>
</dbReference>
<keyword evidence="15" id="KW-1185">Reference proteome</keyword>
<keyword evidence="8 12" id="KW-1133">Transmembrane helix</keyword>
<evidence type="ECO:0000256" key="3">
    <source>
        <dbReference type="ARBA" id="ARBA00022448"/>
    </source>
</evidence>
<feature type="domain" description="ABC transporter" evidence="13">
    <location>
        <begin position="208"/>
        <end position="562"/>
    </location>
</feature>
<comment type="subcellular location">
    <subcellularLocation>
        <location evidence="1">Membrane</location>
        <topology evidence="1">Multi-pass membrane protein</topology>
    </subcellularLocation>
</comment>
<evidence type="ECO:0000256" key="11">
    <source>
        <dbReference type="SAM" id="MobiDB-lite"/>
    </source>
</evidence>
<dbReference type="InterPro" id="IPR013525">
    <property type="entry name" value="ABC2_TM"/>
</dbReference>
<keyword evidence="7" id="KW-0067">ATP-binding</keyword>
<feature type="transmembrane region" description="Helical" evidence="12">
    <location>
        <begin position="1575"/>
        <end position="1601"/>
    </location>
</feature>
<feature type="transmembrane region" description="Helical" evidence="12">
    <location>
        <begin position="1428"/>
        <end position="1455"/>
    </location>
</feature>
<keyword evidence="10" id="KW-0175">Coiled coil</keyword>
<evidence type="ECO:0000256" key="1">
    <source>
        <dbReference type="ARBA" id="ARBA00004141"/>
    </source>
</evidence>
<feature type="transmembrane region" description="Helical" evidence="12">
    <location>
        <begin position="750"/>
        <end position="777"/>
    </location>
</feature>
<evidence type="ECO:0000256" key="4">
    <source>
        <dbReference type="ARBA" id="ARBA00022692"/>
    </source>
</evidence>
<feature type="compositionally biased region" description="Acidic residues" evidence="11">
    <location>
        <begin position="370"/>
        <end position="381"/>
    </location>
</feature>
<accession>A0ABR2YLE8</accession>
<feature type="transmembrane region" description="Helical" evidence="12">
    <location>
        <begin position="819"/>
        <end position="837"/>
    </location>
</feature>